<evidence type="ECO:0008006" key="3">
    <source>
        <dbReference type="Google" id="ProtNLM"/>
    </source>
</evidence>
<dbReference type="AlphaFoldDB" id="A0A8X6SCY4"/>
<dbReference type="Proteomes" id="UP000887159">
    <property type="component" value="Unassembled WGS sequence"/>
</dbReference>
<comment type="caution">
    <text evidence="1">The sequence shown here is derived from an EMBL/GenBank/DDBJ whole genome shotgun (WGS) entry which is preliminary data.</text>
</comment>
<name>A0A8X6SCY4_TRICX</name>
<evidence type="ECO:0000313" key="2">
    <source>
        <dbReference type="Proteomes" id="UP000887159"/>
    </source>
</evidence>
<proteinExistence type="predicted"/>
<gene>
    <name evidence="1" type="ORF">TNCV_4202731</name>
</gene>
<dbReference type="EMBL" id="BMAU01021266">
    <property type="protein sequence ID" value="GFY07002.1"/>
    <property type="molecule type" value="Genomic_DNA"/>
</dbReference>
<accession>A0A8X6SCY4</accession>
<organism evidence="1 2">
    <name type="scientific">Trichonephila clavipes</name>
    <name type="common">Golden silk orbweaver</name>
    <name type="synonym">Nephila clavipes</name>
    <dbReference type="NCBI Taxonomy" id="2585209"/>
    <lineage>
        <taxon>Eukaryota</taxon>
        <taxon>Metazoa</taxon>
        <taxon>Ecdysozoa</taxon>
        <taxon>Arthropoda</taxon>
        <taxon>Chelicerata</taxon>
        <taxon>Arachnida</taxon>
        <taxon>Araneae</taxon>
        <taxon>Araneomorphae</taxon>
        <taxon>Entelegynae</taxon>
        <taxon>Araneoidea</taxon>
        <taxon>Nephilidae</taxon>
        <taxon>Trichonephila</taxon>
    </lineage>
</organism>
<evidence type="ECO:0000313" key="1">
    <source>
        <dbReference type="EMBL" id="GFY07002.1"/>
    </source>
</evidence>
<dbReference type="InterPro" id="IPR036397">
    <property type="entry name" value="RNaseH_sf"/>
</dbReference>
<dbReference type="GO" id="GO:0003676">
    <property type="term" value="F:nucleic acid binding"/>
    <property type="evidence" value="ECO:0007669"/>
    <property type="project" value="InterPro"/>
</dbReference>
<dbReference type="Gene3D" id="3.30.420.10">
    <property type="entry name" value="Ribonuclease H-like superfamily/Ribonuclease H"/>
    <property type="match status" value="1"/>
</dbReference>
<keyword evidence="2" id="KW-1185">Reference proteome</keyword>
<protein>
    <recommendedName>
        <fullName evidence="3">Tc1-like transposase DDE domain-containing protein</fullName>
    </recommendedName>
</protein>
<sequence length="191" mass="21697">MLHSQLYVNISGKPHFSSSRITTPSRLAQTRFDEMGVQKLDWPSQNPDLNPIEHLWDELQHRLRRQLNRPSLLQALTSAVMDAWKAIPMVTYQKLVKKVFPNVDWENCPLCAWLKDIWDCGAHYVSCARRPPIDVSVWSGAAHEEVGLQRNGIRSSLVMNPDSILALMTIVLMCGSPLPLLYSDTLLPQLV</sequence>
<reference evidence="1" key="1">
    <citation type="submission" date="2020-08" db="EMBL/GenBank/DDBJ databases">
        <title>Multicomponent nature underlies the extraordinary mechanical properties of spider dragline silk.</title>
        <authorList>
            <person name="Kono N."/>
            <person name="Nakamura H."/>
            <person name="Mori M."/>
            <person name="Yoshida Y."/>
            <person name="Ohtoshi R."/>
            <person name="Malay A.D."/>
            <person name="Moran D.A.P."/>
            <person name="Tomita M."/>
            <person name="Numata K."/>
            <person name="Arakawa K."/>
        </authorList>
    </citation>
    <scope>NUCLEOTIDE SEQUENCE</scope>
</reference>